<accession>A0A2N9BE86</accession>
<dbReference type="EMBL" id="LT963352">
    <property type="protein sequence ID" value="SOR81688.1"/>
    <property type="molecule type" value="Genomic_DNA"/>
</dbReference>
<organism evidence="1 2">
    <name type="scientific">Streptomyces chartreusis NRRL 3882</name>
    <dbReference type="NCBI Taxonomy" id="1079985"/>
    <lineage>
        <taxon>Bacteria</taxon>
        <taxon>Bacillati</taxon>
        <taxon>Actinomycetota</taxon>
        <taxon>Actinomycetes</taxon>
        <taxon>Kitasatosporales</taxon>
        <taxon>Streptomycetaceae</taxon>
        <taxon>Streptomyces</taxon>
    </lineage>
</organism>
<gene>
    <name evidence="1" type="ORF">SCNRRL3882_5140</name>
</gene>
<name>A0A2N9BE86_STRCX</name>
<dbReference type="RefSeq" id="WP_029181660.1">
    <property type="nucleotide sequence ID" value="NZ_LT962942.1"/>
</dbReference>
<sequence>MTNADFLADDRFVKTLLLAALAPDVPALRRLTGARLAALNHGSVHSRTVPVGEKVVERMKVLQGEFPTELRSEGGRDPVFSLHLSDLDIEPLLKRVEGEDKEGPRRVWVREQLWKLLDVTEGEFFDKREIVWRGTKRTVEFV</sequence>
<reference evidence="2" key="1">
    <citation type="submission" date="2017-11" db="EMBL/GenBank/DDBJ databases">
        <authorList>
            <person name="Wibberg D."/>
        </authorList>
    </citation>
    <scope>NUCLEOTIDE SEQUENCE [LARGE SCALE GENOMIC DNA]</scope>
</reference>
<evidence type="ECO:0000313" key="1">
    <source>
        <dbReference type="EMBL" id="SOR81688.1"/>
    </source>
</evidence>
<protein>
    <submittedName>
        <fullName evidence="1">Uncharacterized protein</fullName>
    </submittedName>
</protein>
<dbReference type="AlphaFoldDB" id="A0A2N9BE86"/>
<dbReference type="Proteomes" id="UP000235464">
    <property type="component" value="Chromosome I"/>
</dbReference>
<keyword evidence="2" id="KW-1185">Reference proteome</keyword>
<proteinExistence type="predicted"/>
<evidence type="ECO:0000313" key="2">
    <source>
        <dbReference type="Proteomes" id="UP000235464"/>
    </source>
</evidence>